<comment type="similarity">
    <text evidence="1">Belongs to the UPF0102 family.</text>
</comment>
<gene>
    <name evidence="2" type="ORF">FHD67_02080</name>
</gene>
<keyword evidence="3" id="KW-1185">Reference proteome</keyword>
<dbReference type="GO" id="GO:0003676">
    <property type="term" value="F:nucleic acid binding"/>
    <property type="evidence" value="ECO:0007669"/>
    <property type="project" value="InterPro"/>
</dbReference>
<dbReference type="Gene3D" id="3.40.1350.10">
    <property type="match status" value="1"/>
</dbReference>
<comment type="caution">
    <text evidence="2">The sequence shown here is derived from an EMBL/GenBank/DDBJ whole genome shotgun (WGS) entry which is preliminary data.</text>
</comment>
<dbReference type="RefSeq" id="WP_139597677.1">
    <property type="nucleotide sequence ID" value="NZ_VDDC01000005.1"/>
</dbReference>
<evidence type="ECO:0000313" key="3">
    <source>
        <dbReference type="Proteomes" id="UP000304880"/>
    </source>
</evidence>
<proteinExistence type="inferred from homology"/>
<sequence length="126" mass="13800">MTEPGGRRAGRGRTADLSGRLAEESVLRLYRQRGAQVLATRWRGQGAEIDLIVQDGPDLVFVEVKASRSHADAALHLLPAQMRRITQAALEYCDRQGLGEVSMRFDVALVDATGRVELIPNAFGEV</sequence>
<accession>A0A5C4RAB4</accession>
<dbReference type="InterPro" id="IPR011856">
    <property type="entry name" value="tRNA_endonuc-like_dom_sf"/>
</dbReference>
<dbReference type="SUPFAM" id="SSF52980">
    <property type="entry name" value="Restriction endonuclease-like"/>
    <property type="match status" value="1"/>
</dbReference>
<reference evidence="2 3" key="1">
    <citation type="submission" date="2019-06" db="EMBL/GenBank/DDBJ databases">
        <authorList>
            <person name="Li J."/>
        </authorList>
    </citation>
    <scope>NUCLEOTIDE SEQUENCE [LARGE SCALE GENOMIC DNA]</scope>
    <source>
        <strain evidence="2 3">CGMCC 1.8012</strain>
    </source>
</reference>
<name>A0A5C4RAB4_9RHOB</name>
<protein>
    <submittedName>
        <fullName evidence="2">Uncharacterized protein</fullName>
    </submittedName>
</protein>
<evidence type="ECO:0000256" key="1">
    <source>
        <dbReference type="ARBA" id="ARBA00006738"/>
    </source>
</evidence>
<dbReference type="EMBL" id="VDDC01000005">
    <property type="protein sequence ID" value="TNH40842.1"/>
    <property type="molecule type" value="Genomic_DNA"/>
</dbReference>
<dbReference type="PANTHER" id="PTHR34039:SF1">
    <property type="entry name" value="UPF0102 PROTEIN YRAN"/>
    <property type="match status" value="1"/>
</dbReference>
<dbReference type="Pfam" id="PF02021">
    <property type="entry name" value="UPF0102"/>
    <property type="match status" value="1"/>
</dbReference>
<evidence type="ECO:0000313" key="2">
    <source>
        <dbReference type="EMBL" id="TNH40842.1"/>
    </source>
</evidence>
<dbReference type="InterPro" id="IPR003509">
    <property type="entry name" value="UPF0102_YraN-like"/>
</dbReference>
<dbReference type="Proteomes" id="UP000304880">
    <property type="component" value="Unassembled WGS sequence"/>
</dbReference>
<dbReference type="InterPro" id="IPR011335">
    <property type="entry name" value="Restrct_endonuc-II-like"/>
</dbReference>
<dbReference type="AlphaFoldDB" id="A0A5C4RAB4"/>
<organism evidence="2 3">
    <name type="scientific">Paracoccus haeundaensis</name>
    <dbReference type="NCBI Taxonomy" id="225362"/>
    <lineage>
        <taxon>Bacteria</taxon>
        <taxon>Pseudomonadati</taxon>
        <taxon>Pseudomonadota</taxon>
        <taxon>Alphaproteobacteria</taxon>
        <taxon>Rhodobacterales</taxon>
        <taxon>Paracoccaceae</taxon>
        <taxon>Paracoccus</taxon>
    </lineage>
</organism>
<dbReference type="PANTHER" id="PTHR34039">
    <property type="entry name" value="UPF0102 PROTEIN YRAN"/>
    <property type="match status" value="1"/>
</dbReference>